<accession>A0A537J826</accession>
<keyword evidence="1" id="KW-0732">Signal</keyword>
<proteinExistence type="predicted"/>
<dbReference type="Proteomes" id="UP000320048">
    <property type="component" value="Unassembled WGS sequence"/>
</dbReference>
<evidence type="ECO:0000313" key="3">
    <source>
        <dbReference type="Proteomes" id="UP000320048"/>
    </source>
</evidence>
<name>A0A537J826_9BACT</name>
<sequence>MVRRCAGLLCLICMLAALGPAQAALPVASVDVLRPILGRLLGDPPLIRLDVVPDLYEGGYARISVYAQQAAVGGMRVDEMWLRLVGVSFDPDELRQGTLKVLQIRDSGLYGKLNLANVEAFLRAQGTIQDVRLARDGDSVVATGTLAVNGAPAQVWLKGLFQVYGDPEIYFHIQALAVNGFPVPYVVVDRLERQLNPVVDFRSWPVPFRIRSFRSTPEGFVLSSQRDFAQPCNDCGGPELRLTP</sequence>
<feature type="signal peptide" evidence="1">
    <location>
        <begin position="1"/>
        <end position="23"/>
    </location>
</feature>
<evidence type="ECO:0000313" key="2">
    <source>
        <dbReference type="EMBL" id="TMI79708.1"/>
    </source>
</evidence>
<reference evidence="2 3" key="1">
    <citation type="journal article" date="2019" name="Nat. Microbiol.">
        <title>Mediterranean grassland soil C-N compound turnover is dependent on rainfall and depth, and is mediated by genomically divergent microorganisms.</title>
        <authorList>
            <person name="Diamond S."/>
            <person name="Andeer P.F."/>
            <person name="Li Z."/>
            <person name="Crits-Christoph A."/>
            <person name="Burstein D."/>
            <person name="Anantharaman K."/>
            <person name="Lane K.R."/>
            <person name="Thomas B.C."/>
            <person name="Pan C."/>
            <person name="Northen T.R."/>
            <person name="Banfield J.F."/>
        </authorList>
    </citation>
    <scope>NUCLEOTIDE SEQUENCE [LARGE SCALE GENOMIC DNA]</scope>
    <source>
        <strain evidence="2">NP_7</strain>
    </source>
</reference>
<gene>
    <name evidence="2" type="ORF">E6H04_10125</name>
</gene>
<evidence type="ECO:0000256" key="1">
    <source>
        <dbReference type="SAM" id="SignalP"/>
    </source>
</evidence>
<feature type="chain" id="PRO_5021814431" evidence="1">
    <location>
        <begin position="24"/>
        <end position="244"/>
    </location>
</feature>
<dbReference type="AlphaFoldDB" id="A0A537J826"/>
<dbReference type="EMBL" id="VBAO01000265">
    <property type="protein sequence ID" value="TMI79708.1"/>
    <property type="molecule type" value="Genomic_DNA"/>
</dbReference>
<protein>
    <submittedName>
        <fullName evidence="2">DUF2993 domain-containing protein</fullName>
    </submittedName>
</protein>
<comment type="caution">
    <text evidence="2">The sequence shown here is derived from an EMBL/GenBank/DDBJ whole genome shotgun (WGS) entry which is preliminary data.</text>
</comment>
<organism evidence="2 3">
    <name type="scientific">Candidatus Segetimicrobium genomatis</name>
    <dbReference type="NCBI Taxonomy" id="2569760"/>
    <lineage>
        <taxon>Bacteria</taxon>
        <taxon>Bacillati</taxon>
        <taxon>Candidatus Sysuimicrobiota</taxon>
        <taxon>Candidatus Sysuimicrobiia</taxon>
        <taxon>Candidatus Sysuimicrobiales</taxon>
        <taxon>Candidatus Segetimicrobiaceae</taxon>
        <taxon>Candidatus Segetimicrobium</taxon>
    </lineage>
</organism>